<evidence type="ECO:0008006" key="2">
    <source>
        <dbReference type="Google" id="ProtNLM"/>
    </source>
</evidence>
<name>A0A3B0Y6A4_9ZZZZ</name>
<organism evidence="1">
    <name type="scientific">hydrothermal vent metagenome</name>
    <dbReference type="NCBI Taxonomy" id="652676"/>
    <lineage>
        <taxon>unclassified sequences</taxon>
        <taxon>metagenomes</taxon>
        <taxon>ecological metagenomes</taxon>
    </lineage>
</organism>
<reference evidence="1" key="1">
    <citation type="submission" date="2018-06" db="EMBL/GenBank/DDBJ databases">
        <authorList>
            <person name="Zhirakovskaya E."/>
        </authorList>
    </citation>
    <scope>NUCLEOTIDE SEQUENCE</scope>
</reference>
<proteinExistence type="predicted"/>
<dbReference type="AlphaFoldDB" id="A0A3B0Y6A4"/>
<protein>
    <recommendedName>
        <fullName evidence="2">DUF2288 domain-containing protein</fullName>
    </recommendedName>
</protein>
<dbReference type="EMBL" id="UOFL01000036">
    <property type="protein sequence ID" value="VAW72370.1"/>
    <property type="molecule type" value="Genomic_DNA"/>
</dbReference>
<accession>A0A3B0Y6A4</accession>
<gene>
    <name evidence="1" type="ORF">MNBD_GAMMA12-1754</name>
</gene>
<dbReference type="Pfam" id="PF10052">
    <property type="entry name" value="DUF2288"/>
    <property type="match status" value="1"/>
</dbReference>
<evidence type="ECO:0000313" key="1">
    <source>
        <dbReference type="EMBL" id="VAW72370.1"/>
    </source>
</evidence>
<dbReference type="InterPro" id="IPR018741">
    <property type="entry name" value="DUF2288"/>
</dbReference>
<sequence>MNKQEMTIEREKINQETAEIKWSELQRYFAGGRVVHVDSAFDLVDVALYFTQDNARKIKQMREASQLDFVTDQQATIWYEEDAFLWAVVVKPWVLVQSLQQL</sequence>